<protein>
    <submittedName>
        <fullName evidence="3">T9SS type A sorting domain-containing protein</fullName>
    </submittedName>
</protein>
<accession>A0A939B4Y3</accession>
<evidence type="ECO:0000256" key="1">
    <source>
        <dbReference type="SAM" id="SignalP"/>
    </source>
</evidence>
<evidence type="ECO:0000259" key="2">
    <source>
        <dbReference type="Pfam" id="PF18942"/>
    </source>
</evidence>
<organism evidence="3 4">
    <name type="scientific">Marseilla massiliensis</name>
    <dbReference type="NCBI Taxonomy" id="1841864"/>
    <lineage>
        <taxon>Bacteria</taxon>
        <taxon>Pseudomonadati</taxon>
        <taxon>Bacteroidota</taxon>
        <taxon>Bacteroidia</taxon>
        <taxon>Bacteroidales</taxon>
        <taxon>Prevotellaceae</taxon>
        <taxon>Marseilla</taxon>
    </lineage>
</organism>
<proteinExistence type="predicted"/>
<evidence type="ECO:0000313" key="4">
    <source>
        <dbReference type="Proteomes" id="UP000764045"/>
    </source>
</evidence>
<feature type="chain" id="PRO_5037621523" evidence="1">
    <location>
        <begin position="23"/>
        <end position="1149"/>
    </location>
</feature>
<keyword evidence="4" id="KW-1185">Reference proteome</keyword>
<dbReference type="InterPro" id="IPR043744">
    <property type="entry name" value="DUF5689"/>
</dbReference>
<dbReference type="Proteomes" id="UP000764045">
    <property type="component" value="Unassembled WGS sequence"/>
</dbReference>
<keyword evidence="1" id="KW-0732">Signal</keyword>
<dbReference type="RefSeq" id="WP_205109922.1">
    <property type="nucleotide sequence ID" value="NZ_JACJJL010000014.1"/>
</dbReference>
<comment type="caution">
    <text evidence="3">The sequence shown here is derived from an EMBL/GenBank/DDBJ whole genome shotgun (WGS) entry which is preliminary data.</text>
</comment>
<dbReference type="Pfam" id="PF18942">
    <property type="entry name" value="DUF5689"/>
    <property type="match status" value="1"/>
</dbReference>
<reference evidence="3 4" key="1">
    <citation type="journal article" date="2021" name="Sci. Rep.">
        <title>The distribution of antibiotic resistance genes in chicken gut microbiota commensals.</title>
        <authorList>
            <person name="Juricova H."/>
            <person name="Matiasovicova J."/>
            <person name="Kubasova T."/>
            <person name="Cejkova D."/>
            <person name="Rychlik I."/>
        </authorList>
    </citation>
    <scope>NUCLEOTIDE SEQUENCE [LARGE SCALE GENOMIC DNA]</scope>
    <source>
        <strain evidence="3 4">An819</strain>
    </source>
</reference>
<dbReference type="AlphaFoldDB" id="A0A939B4Y3"/>
<feature type="signal peptide" evidence="1">
    <location>
        <begin position="1"/>
        <end position="22"/>
    </location>
</feature>
<feature type="domain" description="DUF5689" evidence="2">
    <location>
        <begin position="411"/>
        <end position="577"/>
    </location>
</feature>
<dbReference type="Gene3D" id="2.60.120.200">
    <property type="match status" value="1"/>
</dbReference>
<gene>
    <name evidence="3" type="ORF">H6B30_09415</name>
</gene>
<sequence length="1149" mass="122908">MRKLNKTLAYATLLLTMLFAVPADVGAQLSWQDNFNYPVGALYGQGPWVKYGTNPDSPIQVVDKTLDYAGYPGGVKGKSIELGPEKTAEDLVARFDPNDDGVKEGNLYYSALINVSKEPTGPIYVMSLVVRTKSSPVADGKTGTELGRLYIDKADEEGKYRLGVERGAADPTFAGQTFSTGQTYLIVVKYEIGAAGERQDGVSLFVNPASYTEEPAQADAAIDPNKSGSGVSNYGLQGIELRQGTSSKGTAPTLLVGALRVADTYAGLFTGNDEPDDDAPSITLSESALNFSYVYSGDPQTAVVNVRGDKLQGDITIAVTGDELKPSVTTVTAAEAQTEQGKDVTFTLTPVTENGKATITFSTPGRDAVEMEATWITMPVKPIATLSEFAAENPDDYLTYRYTGEAVVTFVNKGNGMPEYYLQDATGGMLVRDDYQYLQATYKEGDKLTGFIGNITSVFGAMSFIPTSSTLGQVVSEGNTADPTTVTLAALKASPKDYVNRLVRVENATITGVDEGATFEEGMAQPTVTDATGEGKIRIFDGTSLIGTPVPTGTVNITGLSTSTGAVLIAPRSAADIAPAVVAEPSLTVSPNKFDMAAGFIGKSTVVGTVHISAVNMPAPTTLEVTGTDRKLFSLSETTIPAGTSETDVVVSYNPVAIGKHSARLLIDCPQMPDVYQAISLSAYATDEQNPPRVTVEPAEVPQFEAKVGERQEQTIAVTTAYLPDYAYLKMKDAGSFILGTSMLMKDGKAEVKVTFAPKAVGDYENEIVIYSLAIDTVRVKLKGKAVESTEPEPGKEGDDLPLDASNPVKLLNEQFDGVTKNKPLSISGWKNLAMKGKRAWWGYEFPAEDEWAGERAAKVTAYDSNVLEGNEEDCEMMLVTPPLDFTNSATKMFTFRVRGDYLRDNQTDQLELCYIDLADGDMYVGPVDGFNMPYLADQSGEWQEFHIDLTGQNIADEFFMAFRFKSTRGRNNSATYYIDDVSYGRTDLGTIRTSMQNLAFVAVQGEDAVSDAVEVTATNLVEPIKLTVGGPNKSKFKVSTATLPATGGSFTVSFNSKDVGVHEAYVKLASRGAADIYVPLTVNNTIADGIGSIGTEPGDIEIFDINGRLVRSKANVTPAEAANGLPAGIYVIKRTALTGITVNKVKID</sequence>
<dbReference type="EMBL" id="JACJJL010000014">
    <property type="protein sequence ID" value="MBM6661961.1"/>
    <property type="molecule type" value="Genomic_DNA"/>
</dbReference>
<evidence type="ECO:0000313" key="3">
    <source>
        <dbReference type="EMBL" id="MBM6661961.1"/>
    </source>
</evidence>
<name>A0A939B4Y3_9BACT</name>